<keyword evidence="1" id="KW-0812">Transmembrane</keyword>
<accession>A0A518AMA8</accession>
<keyword evidence="3" id="KW-1185">Reference proteome</keyword>
<dbReference type="RefSeq" id="WP_197529113.1">
    <property type="nucleotide sequence ID" value="NZ_CP036278.1"/>
</dbReference>
<feature type="transmembrane region" description="Helical" evidence="1">
    <location>
        <begin position="20"/>
        <end position="38"/>
    </location>
</feature>
<keyword evidence="1" id="KW-1133">Transmembrane helix</keyword>
<dbReference type="EMBL" id="CP036278">
    <property type="protein sequence ID" value="QDU55859.1"/>
    <property type="molecule type" value="Genomic_DNA"/>
</dbReference>
<dbReference type="AlphaFoldDB" id="A0A518AMA8"/>
<sequence length="120" mass="13205">MDYQQILTDVLGYSLSSFEIFLLVIITGLWTALYVGTIRLKLAGCRTSEEEQEHFAGWPPQSPGCVAVGTACGLFVGCVLGSTLVAIEAIMERFGCGQWEAFRRLFSAMIESFGSVIQLW</sequence>
<reference evidence="2 3" key="1">
    <citation type="submission" date="2019-02" db="EMBL/GenBank/DDBJ databases">
        <title>Deep-cultivation of Planctomycetes and their phenomic and genomic characterization uncovers novel biology.</title>
        <authorList>
            <person name="Wiegand S."/>
            <person name="Jogler M."/>
            <person name="Boedeker C."/>
            <person name="Pinto D."/>
            <person name="Vollmers J."/>
            <person name="Rivas-Marin E."/>
            <person name="Kohn T."/>
            <person name="Peeters S.H."/>
            <person name="Heuer A."/>
            <person name="Rast P."/>
            <person name="Oberbeckmann S."/>
            <person name="Bunk B."/>
            <person name="Jeske O."/>
            <person name="Meyerdierks A."/>
            <person name="Storesund J.E."/>
            <person name="Kallscheuer N."/>
            <person name="Luecker S."/>
            <person name="Lage O.M."/>
            <person name="Pohl T."/>
            <person name="Merkel B.J."/>
            <person name="Hornburger P."/>
            <person name="Mueller R.-W."/>
            <person name="Bruemmer F."/>
            <person name="Labrenz M."/>
            <person name="Spormann A.M."/>
            <person name="Op den Camp H."/>
            <person name="Overmann J."/>
            <person name="Amann R."/>
            <person name="Jetten M.S.M."/>
            <person name="Mascher T."/>
            <person name="Medema M.H."/>
            <person name="Devos D.P."/>
            <person name="Kaster A.-K."/>
            <person name="Ovreas L."/>
            <person name="Rohde M."/>
            <person name="Galperin M.Y."/>
            <person name="Jogler C."/>
        </authorList>
    </citation>
    <scope>NUCLEOTIDE SEQUENCE [LARGE SCALE GENOMIC DNA]</scope>
    <source>
        <strain evidence="2 3">Pan181</strain>
    </source>
</reference>
<organism evidence="2 3">
    <name type="scientific">Aeoliella mucimassa</name>
    <dbReference type="NCBI Taxonomy" id="2527972"/>
    <lineage>
        <taxon>Bacteria</taxon>
        <taxon>Pseudomonadati</taxon>
        <taxon>Planctomycetota</taxon>
        <taxon>Planctomycetia</taxon>
        <taxon>Pirellulales</taxon>
        <taxon>Lacipirellulaceae</taxon>
        <taxon>Aeoliella</taxon>
    </lineage>
</organism>
<keyword evidence="1" id="KW-0472">Membrane</keyword>
<name>A0A518AMA8_9BACT</name>
<gene>
    <name evidence="2" type="ORF">Pan181_20560</name>
</gene>
<dbReference type="KEGG" id="amuc:Pan181_20560"/>
<evidence type="ECO:0000256" key="1">
    <source>
        <dbReference type="SAM" id="Phobius"/>
    </source>
</evidence>
<evidence type="ECO:0000313" key="3">
    <source>
        <dbReference type="Proteomes" id="UP000315750"/>
    </source>
</evidence>
<dbReference type="Proteomes" id="UP000315750">
    <property type="component" value="Chromosome"/>
</dbReference>
<protein>
    <submittedName>
        <fullName evidence="2">Uncharacterized protein</fullName>
    </submittedName>
</protein>
<proteinExistence type="predicted"/>
<evidence type="ECO:0000313" key="2">
    <source>
        <dbReference type="EMBL" id="QDU55859.1"/>
    </source>
</evidence>